<dbReference type="RefSeq" id="WP_133850698.1">
    <property type="nucleotide sequence ID" value="NZ_SNXZ01000003.1"/>
</dbReference>
<sequence>MSLSRWGRVVPVAALLASVLSFVLPGQAGAAGSVNLEATYSSVANGWAKVERYIDTRTGFTQENYPPDGRGDQDGQRLTFFNNVKQPFSGRFLLYSAPGWNTGSKATPVLLVHGANDNPDRAWANPGEGGGFGCGAVSCPSTGLMQYLSTRGYKVFAIGFAHKEGDNFMQAQEVGDAVALIKARLGVSKVDLVSWSKGEMSARMYVSSVKPSWGSAYAGDVRKLITLGGPNGGYDYPFAHGWAHDLSVWPECGGVVNSPLPHTYMTCYGTYTYHPEFSFVPTGGYDAYPGQRQMLARFDGTYGIDQSQQDWYTTYYGGQGFYTKGPGIQAAINAGSLISTIQQAGVPAAVQTYLLAGGTPSVVGIYNENRGPSDGVVFISSALDTTGVSTVAGTATVVSANHLQLGWHSGVESQVVSWLG</sequence>
<dbReference type="OrthoDB" id="9765872at2"/>
<reference evidence="2 3" key="1">
    <citation type="submission" date="2019-03" db="EMBL/GenBank/DDBJ databases">
        <title>Genomic Encyclopedia of Type Strains, Phase IV (KMG-IV): sequencing the most valuable type-strain genomes for metagenomic binning, comparative biology and taxonomic classification.</title>
        <authorList>
            <person name="Goeker M."/>
        </authorList>
    </citation>
    <scope>NUCLEOTIDE SEQUENCE [LARGE SCALE GENOMIC DNA]</scope>
    <source>
        <strain evidence="2 3">DSM 45361</strain>
    </source>
</reference>
<evidence type="ECO:0000256" key="1">
    <source>
        <dbReference type="SAM" id="SignalP"/>
    </source>
</evidence>
<evidence type="ECO:0000313" key="3">
    <source>
        <dbReference type="Proteomes" id="UP000295444"/>
    </source>
</evidence>
<dbReference type="SUPFAM" id="SSF53474">
    <property type="entry name" value="alpha/beta-Hydrolases"/>
    <property type="match status" value="1"/>
</dbReference>
<dbReference type="InterPro" id="IPR029058">
    <property type="entry name" value="AB_hydrolase_fold"/>
</dbReference>
<keyword evidence="3" id="KW-1185">Reference proteome</keyword>
<dbReference type="Proteomes" id="UP000295444">
    <property type="component" value="Unassembled WGS sequence"/>
</dbReference>
<comment type="caution">
    <text evidence="2">The sequence shown here is derived from an EMBL/GenBank/DDBJ whole genome shotgun (WGS) entry which is preliminary data.</text>
</comment>
<accession>A0A4R6SD12</accession>
<proteinExistence type="predicted"/>
<evidence type="ECO:0008006" key="4">
    <source>
        <dbReference type="Google" id="ProtNLM"/>
    </source>
</evidence>
<name>A0A4R6SD12_LABRH</name>
<protein>
    <recommendedName>
        <fullName evidence="4">Lipase (Class 2)</fullName>
    </recommendedName>
</protein>
<dbReference type="Gene3D" id="3.40.50.1820">
    <property type="entry name" value="alpha/beta hydrolase"/>
    <property type="match status" value="1"/>
</dbReference>
<dbReference type="AlphaFoldDB" id="A0A4R6SD12"/>
<dbReference type="EMBL" id="SNXZ01000003">
    <property type="protein sequence ID" value="TDP97503.1"/>
    <property type="molecule type" value="Genomic_DNA"/>
</dbReference>
<evidence type="ECO:0000313" key="2">
    <source>
        <dbReference type="EMBL" id="TDP97503.1"/>
    </source>
</evidence>
<feature type="chain" id="PRO_5020931377" description="Lipase (Class 2)" evidence="1">
    <location>
        <begin position="31"/>
        <end position="420"/>
    </location>
</feature>
<organism evidence="2 3">
    <name type="scientific">Labedaea rhizosphaerae</name>
    <dbReference type="NCBI Taxonomy" id="598644"/>
    <lineage>
        <taxon>Bacteria</taxon>
        <taxon>Bacillati</taxon>
        <taxon>Actinomycetota</taxon>
        <taxon>Actinomycetes</taxon>
        <taxon>Pseudonocardiales</taxon>
        <taxon>Pseudonocardiaceae</taxon>
        <taxon>Labedaea</taxon>
    </lineage>
</organism>
<feature type="signal peptide" evidence="1">
    <location>
        <begin position="1"/>
        <end position="30"/>
    </location>
</feature>
<keyword evidence="1" id="KW-0732">Signal</keyword>
<gene>
    <name evidence="2" type="ORF">EV186_103467</name>
</gene>